<dbReference type="InterPro" id="IPR032092">
    <property type="entry name" value="PilW"/>
</dbReference>
<keyword evidence="3" id="KW-1185">Reference proteome</keyword>
<dbReference type="Proteomes" id="UP000288178">
    <property type="component" value="Unassembled WGS sequence"/>
</dbReference>
<dbReference type="Pfam" id="PF07963">
    <property type="entry name" value="N_methyl"/>
    <property type="match status" value="1"/>
</dbReference>
<evidence type="ECO:0000256" key="1">
    <source>
        <dbReference type="SAM" id="Phobius"/>
    </source>
</evidence>
<dbReference type="GO" id="GO:0043683">
    <property type="term" value="P:type IV pilus assembly"/>
    <property type="evidence" value="ECO:0007669"/>
    <property type="project" value="InterPro"/>
</dbReference>
<dbReference type="EMBL" id="SACT01000003">
    <property type="protein sequence ID" value="RVT51433.1"/>
    <property type="molecule type" value="Genomic_DNA"/>
</dbReference>
<dbReference type="Pfam" id="PF16074">
    <property type="entry name" value="PilW"/>
    <property type="match status" value="1"/>
</dbReference>
<reference evidence="2 3" key="1">
    <citation type="submission" date="2019-01" db="EMBL/GenBank/DDBJ databases">
        <authorList>
            <person name="Chen W.-M."/>
        </authorList>
    </citation>
    <scope>NUCLEOTIDE SEQUENCE [LARGE SCALE GENOMIC DNA]</scope>
    <source>
        <strain evidence="2 3">ICH-3</strain>
    </source>
</reference>
<keyword evidence="1" id="KW-0472">Membrane</keyword>
<dbReference type="OrthoDB" id="8533459at2"/>
<organism evidence="2 3">
    <name type="scientific">Rubrivivax albus</name>
    <dbReference type="NCBI Taxonomy" id="2499835"/>
    <lineage>
        <taxon>Bacteria</taxon>
        <taxon>Pseudomonadati</taxon>
        <taxon>Pseudomonadota</taxon>
        <taxon>Betaproteobacteria</taxon>
        <taxon>Burkholderiales</taxon>
        <taxon>Sphaerotilaceae</taxon>
        <taxon>Rubrivivax</taxon>
    </lineage>
</organism>
<dbReference type="RefSeq" id="WP_128198434.1">
    <property type="nucleotide sequence ID" value="NZ_SACT01000003.1"/>
</dbReference>
<gene>
    <name evidence="2" type="ORF">ENE75_11435</name>
</gene>
<feature type="transmembrane region" description="Helical" evidence="1">
    <location>
        <begin position="20"/>
        <end position="44"/>
    </location>
</feature>
<evidence type="ECO:0000313" key="3">
    <source>
        <dbReference type="Proteomes" id="UP000288178"/>
    </source>
</evidence>
<name>A0A3S3SCD7_9BURK</name>
<proteinExistence type="predicted"/>
<accession>A0A3S3SCD7</accession>
<dbReference type="AlphaFoldDB" id="A0A3S3SCD7"/>
<dbReference type="InterPro" id="IPR012902">
    <property type="entry name" value="N_methyl_site"/>
</dbReference>
<evidence type="ECO:0000313" key="2">
    <source>
        <dbReference type="EMBL" id="RVT51433.1"/>
    </source>
</evidence>
<sequence length="354" mass="37133">MSANSPRHPTLHRRQRGLSVVELMVGLVVGMLVSIAAAGSAMMFTASQRQGIGVGGSGIGAATALAALKNDAALAGLGFFGDARYLCNRLALSLGPTLHSDSAVFTPVRITADDDGDTIDILYGNRIESGANVLLASASDGTSAEVLSLLPAGVGQAVLLAPATPGNPCLVRSITGITASTDTTPQVLTFAADGVHNQGAFTAAPTFAERDRATLIGALSWNRYRREGNTLVLDRPLTGDSVVLTRNVIALRAQYGVAAAAAGSTTLEQWVDADDDFAALDATTLPRVRAIRMGVVTRSPQRERPNADGDCEASLDKPQLFGVEVEPDVDDWQCWRYRVSTVVVPLRNLVLGLR</sequence>
<comment type="caution">
    <text evidence="2">The sequence shown here is derived from an EMBL/GenBank/DDBJ whole genome shotgun (WGS) entry which is preliminary data.</text>
</comment>
<keyword evidence="1" id="KW-1133">Transmembrane helix</keyword>
<protein>
    <submittedName>
        <fullName evidence="2">Pilus assembly protein</fullName>
    </submittedName>
</protein>
<keyword evidence="1" id="KW-0812">Transmembrane</keyword>